<organism evidence="2 3">
    <name type="scientific">Chaetomidium leptoderma</name>
    <dbReference type="NCBI Taxonomy" id="669021"/>
    <lineage>
        <taxon>Eukaryota</taxon>
        <taxon>Fungi</taxon>
        <taxon>Dikarya</taxon>
        <taxon>Ascomycota</taxon>
        <taxon>Pezizomycotina</taxon>
        <taxon>Sordariomycetes</taxon>
        <taxon>Sordariomycetidae</taxon>
        <taxon>Sordariales</taxon>
        <taxon>Chaetomiaceae</taxon>
        <taxon>Chaetomidium</taxon>
    </lineage>
</organism>
<evidence type="ECO:0000313" key="2">
    <source>
        <dbReference type="EMBL" id="KAK4149741.1"/>
    </source>
</evidence>
<accession>A0AAN6VF77</accession>
<keyword evidence="3" id="KW-1185">Reference proteome</keyword>
<sequence length="273" mass="30113">MELQFKQVFVGKQYQAAQDKKARDKDRKAQGKMANNKFLTTETSQYPPISNRRSPLSDISHIPTPESRSTDCLLDSPKATDRDVDDEFLPIQRLLERPIEVLDLTGEDLPPGQPESPRQQPMAETDGHLQDNLHPDDQNPSCVGSASARDPTPSSACLESGGIEAPEATPQHARVLSNTFSSCGATATNYEAADLDMADGDLLSGEWEGEIVEEVIDNGILKYMIAWVPTLEPEENVGLKMKEVWEAKKAALLGSSEGGKDRIKWRKKRPGKD</sequence>
<reference evidence="2" key="1">
    <citation type="journal article" date="2023" name="Mol. Phylogenet. Evol.">
        <title>Genome-scale phylogeny and comparative genomics of the fungal order Sordariales.</title>
        <authorList>
            <person name="Hensen N."/>
            <person name="Bonometti L."/>
            <person name="Westerberg I."/>
            <person name="Brannstrom I.O."/>
            <person name="Guillou S."/>
            <person name="Cros-Aarteil S."/>
            <person name="Calhoun S."/>
            <person name="Haridas S."/>
            <person name="Kuo A."/>
            <person name="Mondo S."/>
            <person name="Pangilinan J."/>
            <person name="Riley R."/>
            <person name="LaButti K."/>
            <person name="Andreopoulos B."/>
            <person name="Lipzen A."/>
            <person name="Chen C."/>
            <person name="Yan M."/>
            <person name="Daum C."/>
            <person name="Ng V."/>
            <person name="Clum A."/>
            <person name="Steindorff A."/>
            <person name="Ohm R.A."/>
            <person name="Martin F."/>
            <person name="Silar P."/>
            <person name="Natvig D.O."/>
            <person name="Lalanne C."/>
            <person name="Gautier V."/>
            <person name="Ament-Velasquez S.L."/>
            <person name="Kruys A."/>
            <person name="Hutchinson M.I."/>
            <person name="Powell A.J."/>
            <person name="Barry K."/>
            <person name="Miller A.N."/>
            <person name="Grigoriev I.V."/>
            <person name="Debuchy R."/>
            <person name="Gladieux P."/>
            <person name="Hiltunen Thoren M."/>
            <person name="Johannesson H."/>
        </authorList>
    </citation>
    <scope>NUCLEOTIDE SEQUENCE</scope>
    <source>
        <strain evidence="2">CBS 538.74</strain>
    </source>
</reference>
<feature type="region of interest" description="Disordered" evidence="1">
    <location>
        <begin position="14"/>
        <end position="85"/>
    </location>
</feature>
<evidence type="ECO:0000313" key="3">
    <source>
        <dbReference type="Proteomes" id="UP001302745"/>
    </source>
</evidence>
<gene>
    <name evidence="2" type="ORF">C8A00DRAFT_37655</name>
</gene>
<feature type="compositionally biased region" description="Basic and acidic residues" evidence="1">
    <location>
        <begin position="125"/>
        <end position="137"/>
    </location>
</feature>
<dbReference type="EMBL" id="MU857128">
    <property type="protein sequence ID" value="KAK4149741.1"/>
    <property type="molecule type" value="Genomic_DNA"/>
</dbReference>
<protein>
    <recommendedName>
        <fullName evidence="4">Chromo domain-containing protein</fullName>
    </recommendedName>
</protein>
<feature type="region of interest" description="Disordered" evidence="1">
    <location>
        <begin position="104"/>
        <end position="162"/>
    </location>
</feature>
<dbReference type="Proteomes" id="UP001302745">
    <property type="component" value="Unassembled WGS sequence"/>
</dbReference>
<name>A0AAN6VF77_9PEZI</name>
<proteinExistence type="predicted"/>
<evidence type="ECO:0000256" key="1">
    <source>
        <dbReference type="SAM" id="MobiDB-lite"/>
    </source>
</evidence>
<comment type="caution">
    <text evidence="2">The sequence shown here is derived from an EMBL/GenBank/DDBJ whole genome shotgun (WGS) entry which is preliminary data.</text>
</comment>
<evidence type="ECO:0008006" key="4">
    <source>
        <dbReference type="Google" id="ProtNLM"/>
    </source>
</evidence>
<feature type="compositionally biased region" description="Polar residues" evidence="1">
    <location>
        <begin position="37"/>
        <end position="54"/>
    </location>
</feature>
<reference evidence="2" key="2">
    <citation type="submission" date="2023-05" db="EMBL/GenBank/DDBJ databases">
        <authorList>
            <consortium name="Lawrence Berkeley National Laboratory"/>
            <person name="Steindorff A."/>
            <person name="Hensen N."/>
            <person name="Bonometti L."/>
            <person name="Westerberg I."/>
            <person name="Brannstrom I.O."/>
            <person name="Guillou S."/>
            <person name="Cros-Aarteil S."/>
            <person name="Calhoun S."/>
            <person name="Haridas S."/>
            <person name="Kuo A."/>
            <person name="Mondo S."/>
            <person name="Pangilinan J."/>
            <person name="Riley R."/>
            <person name="Labutti K."/>
            <person name="Andreopoulos B."/>
            <person name="Lipzen A."/>
            <person name="Chen C."/>
            <person name="Yanf M."/>
            <person name="Daum C."/>
            <person name="Ng V."/>
            <person name="Clum A."/>
            <person name="Ohm R."/>
            <person name="Martin F."/>
            <person name="Silar P."/>
            <person name="Natvig D."/>
            <person name="Lalanne C."/>
            <person name="Gautier V."/>
            <person name="Ament-Velasquez S.L."/>
            <person name="Kruys A."/>
            <person name="Hutchinson M.I."/>
            <person name="Powell A.J."/>
            <person name="Barry K."/>
            <person name="Miller A.N."/>
            <person name="Grigoriev I.V."/>
            <person name="Debuchy R."/>
            <person name="Gladieux P."/>
            <person name="Thoren M.H."/>
            <person name="Johannesson H."/>
        </authorList>
    </citation>
    <scope>NUCLEOTIDE SEQUENCE</scope>
    <source>
        <strain evidence="2">CBS 538.74</strain>
    </source>
</reference>
<feature type="compositionally biased region" description="Basic and acidic residues" evidence="1">
    <location>
        <begin position="18"/>
        <end position="29"/>
    </location>
</feature>
<dbReference type="AlphaFoldDB" id="A0AAN6VF77"/>